<evidence type="ECO:0000256" key="7">
    <source>
        <dbReference type="ARBA" id="ARBA00022705"/>
    </source>
</evidence>
<dbReference type="Pfam" id="PF00712">
    <property type="entry name" value="DNA_pol3_beta"/>
    <property type="match status" value="1"/>
</dbReference>
<evidence type="ECO:0000256" key="9">
    <source>
        <dbReference type="ARBA" id="ARBA00023125"/>
    </source>
</evidence>
<dbReference type="GO" id="GO:0003677">
    <property type="term" value="F:DNA binding"/>
    <property type="evidence" value="ECO:0007669"/>
    <property type="project" value="UniProtKB-UniRule"/>
</dbReference>
<keyword evidence="6 10" id="KW-0548">Nucleotidyltransferase</keyword>
<accession>A0A916J4L9</accession>
<dbReference type="InterPro" id="IPR046938">
    <property type="entry name" value="DNA_clamp_sf"/>
</dbReference>
<keyword evidence="15" id="KW-1185">Reference proteome</keyword>
<evidence type="ECO:0000259" key="13">
    <source>
        <dbReference type="Pfam" id="PF02768"/>
    </source>
</evidence>
<evidence type="ECO:0000259" key="12">
    <source>
        <dbReference type="Pfam" id="PF02767"/>
    </source>
</evidence>
<gene>
    <name evidence="14" type="primary">dnaN</name>
    <name evidence="14" type="ORF">GTOL_12365</name>
</gene>
<dbReference type="Gene3D" id="3.10.150.10">
    <property type="entry name" value="DNA Polymerase III, subunit A, domain 2"/>
    <property type="match status" value="1"/>
</dbReference>
<feature type="domain" description="DNA polymerase III beta sliding clamp N-terminal" evidence="11">
    <location>
        <begin position="7"/>
        <end position="119"/>
    </location>
</feature>
<keyword evidence="8 10" id="KW-0239">DNA-directed DNA polymerase</keyword>
<comment type="similarity">
    <text evidence="2 10">Belongs to the beta sliding clamp family.</text>
</comment>
<proteinExistence type="inferred from homology"/>
<dbReference type="RefSeq" id="WP_220636333.1">
    <property type="nucleotide sequence ID" value="NZ_CAJQUM010000001.1"/>
</dbReference>
<dbReference type="PANTHER" id="PTHR30478">
    <property type="entry name" value="DNA POLYMERASE III SUBUNIT BETA"/>
    <property type="match status" value="1"/>
</dbReference>
<comment type="subunit">
    <text evidence="10">Forms a ring-shaped head-to-tail homodimer around DNA.</text>
</comment>
<dbReference type="CDD" id="cd00140">
    <property type="entry name" value="beta_clamp"/>
    <property type="match status" value="1"/>
</dbReference>
<keyword evidence="5 10" id="KW-0808">Transferase</keyword>
<evidence type="ECO:0000256" key="4">
    <source>
        <dbReference type="ARBA" id="ARBA00022490"/>
    </source>
</evidence>
<evidence type="ECO:0000256" key="6">
    <source>
        <dbReference type="ARBA" id="ARBA00022695"/>
    </source>
</evidence>
<dbReference type="GO" id="GO:0005737">
    <property type="term" value="C:cytoplasm"/>
    <property type="evidence" value="ECO:0007669"/>
    <property type="project" value="UniProtKB-SubCell"/>
</dbReference>
<evidence type="ECO:0000256" key="1">
    <source>
        <dbReference type="ARBA" id="ARBA00004496"/>
    </source>
</evidence>
<evidence type="ECO:0000259" key="11">
    <source>
        <dbReference type="Pfam" id="PF00712"/>
    </source>
</evidence>
<dbReference type="GO" id="GO:0003887">
    <property type="term" value="F:DNA-directed DNA polymerase activity"/>
    <property type="evidence" value="ECO:0007669"/>
    <property type="project" value="UniProtKB-UniRule"/>
</dbReference>
<comment type="caution">
    <text evidence="14">The sequence shown here is derived from an EMBL/GenBank/DDBJ whole genome shotgun (WGS) entry which is preliminary data.</text>
</comment>
<dbReference type="GO" id="GO:0006271">
    <property type="term" value="P:DNA strand elongation involved in DNA replication"/>
    <property type="evidence" value="ECO:0007669"/>
    <property type="project" value="TreeGrafter"/>
</dbReference>
<dbReference type="SMART" id="SM00480">
    <property type="entry name" value="POL3Bc"/>
    <property type="match status" value="1"/>
</dbReference>
<keyword evidence="4 10" id="KW-0963">Cytoplasm</keyword>
<name>A0A916J4L9_9PROT</name>
<comment type="subcellular location">
    <subcellularLocation>
        <location evidence="1 10">Cytoplasm</location>
    </subcellularLocation>
</comment>
<evidence type="ECO:0000313" key="15">
    <source>
        <dbReference type="Proteomes" id="UP000742786"/>
    </source>
</evidence>
<organism evidence="14 15">
    <name type="scientific">Georgfuchsia toluolica</name>
    <dbReference type="NCBI Taxonomy" id="424218"/>
    <lineage>
        <taxon>Bacteria</taxon>
        <taxon>Pseudomonadati</taxon>
        <taxon>Pseudomonadota</taxon>
        <taxon>Betaproteobacteria</taxon>
        <taxon>Nitrosomonadales</taxon>
        <taxon>Sterolibacteriaceae</taxon>
        <taxon>Georgfuchsia</taxon>
    </lineage>
</organism>
<dbReference type="GO" id="GO:0009360">
    <property type="term" value="C:DNA polymerase III complex"/>
    <property type="evidence" value="ECO:0007669"/>
    <property type="project" value="InterPro"/>
</dbReference>
<protein>
    <recommendedName>
        <fullName evidence="3 10">Beta sliding clamp</fullName>
    </recommendedName>
</protein>
<dbReference type="PIRSF" id="PIRSF000804">
    <property type="entry name" value="DNA_pol_III_b"/>
    <property type="match status" value="1"/>
</dbReference>
<dbReference type="InterPro" id="IPR022635">
    <property type="entry name" value="DNA_polIII_beta_C"/>
</dbReference>
<comment type="function">
    <text evidence="10">Confers DNA tethering and processivity to DNA polymerases and other proteins. Acts as a clamp, forming a ring around DNA (a reaction catalyzed by the clamp-loading complex) which diffuses in an ATP-independent manner freely and bidirectionally along dsDNA. Initially characterized for its ability to contact the catalytic subunit of DNA polymerase III (Pol III), a complex, multichain enzyme responsible for most of the replicative synthesis in bacteria; Pol III exhibits 3'-5' exonuclease proofreading activity. The beta chain is required for initiation of replication as well as for processivity of DNA replication.</text>
</comment>
<reference evidence="14" key="1">
    <citation type="submission" date="2021-04" db="EMBL/GenBank/DDBJ databases">
        <authorList>
            <person name="Hornung B."/>
        </authorList>
    </citation>
    <scope>NUCLEOTIDE SEQUENCE</scope>
    <source>
        <strain evidence="14">G5G6</strain>
    </source>
</reference>
<evidence type="ECO:0000256" key="5">
    <source>
        <dbReference type="ARBA" id="ARBA00022679"/>
    </source>
</evidence>
<feature type="domain" description="DNA polymerase III beta sliding clamp C-terminal" evidence="13">
    <location>
        <begin position="247"/>
        <end position="366"/>
    </location>
</feature>
<sequence length="367" mass="41237">MLLFKGPRDQLLSPLQSVCGIVEKRHTLPILSNVLMEKDGDQLTLLATDIEIQIRTAAVTGGSDKAALTVAARKLQDILRSLPETAEISLNYEDRRLQLKAGKSRFNLQTLPAEDFPRMAGADGAKTKINITQKQFKRLLALVQYAMAQQDIRYYLNGLLVVVQDNEMRVIATDGHRLAYAAETLPDSHQRQEVILPRKTVLELSRQLADNDDPLEIVLAPTQVQFRFGNIEFVSKLIDGKFPDYERVIPQNHTKIIKLSRDGLLHSLQRVAILTNEKFRGVRLVLGAGSLKIISNNAEQEEAQEEIEVEYSAEALDIGFNVTYLLDVLNNLNCETIECHLADSNSSALFMLPGQQNFKYVVMPMRI</sequence>
<dbReference type="AlphaFoldDB" id="A0A916J4L9"/>
<evidence type="ECO:0000256" key="2">
    <source>
        <dbReference type="ARBA" id="ARBA00010752"/>
    </source>
</evidence>
<dbReference type="PANTHER" id="PTHR30478:SF0">
    <property type="entry name" value="BETA SLIDING CLAMP"/>
    <property type="match status" value="1"/>
</dbReference>
<evidence type="ECO:0000256" key="10">
    <source>
        <dbReference type="PIRNR" id="PIRNR000804"/>
    </source>
</evidence>
<dbReference type="Proteomes" id="UP000742786">
    <property type="component" value="Unassembled WGS sequence"/>
</dbReference>
<keyword evidence="9" id="KW-0238">DNA-binding</keyword>
<evidence type="ECO:0000256" key="8">
    <source>
        <dbReference type="ARBA" id="ARBA00022932"/>
    </source>
</evidence>
<evidence type="ECO:0000256" key="3">
    <source>
        <dbReference type="ARBA" id="ARBA00021035"/>
    </source>
</evidence>
<keyword evidence="7 10" id="KW-0235">DNA replication</keyword>
<feature type="domain" description="DNA polymerase III beta sliding clamp central" evidence="12">
    <location>
        <begin position="131"/>
        <end position="244"/>
    </location>
</feature>
<dbReference type="Pfam" id="PF02767">
    <property type="entry name" value="DNA_pol3_beta_2"/>
    <property type="match status" value="1"/>
</dbReference>
<dbReference type="EMBL" id="CAJQUM010000001">
    <property type="protein sequence ID" value="CAG4884482.1"/>
    <property type="molecule type" value="Genomic_DNA"/>
</dbReference>
<dbReference type="InterPro" id="IPR001001">
    <property type="entry name" value="DNA_polIII_beta"/>
</dbReference>
<dbReference type="InterPro" id="IPR022634">
    <property type="entry name" value="DNA_polIII_beta_N"/>
</dbReference>
<dbReference type="Gene3D" id="3.70.10.10">
    <property type="match status" value="1"/>
</dbReference>
<evidence type="ECO:0000313" key="14">
    <source>
        <dbReference type="EMBL" id="CAG4884482.1"/>
    </source>
</evidence>
<dbReference type="SUPFAM" id="SSF55979">
    <property type="entry name" value="DNA clamp"/>
    <property type="match status" value="3"/>
</dbReference>
<dbReference type="Pfam" id="PF02768">
    <property type="entry name" value="DNA_pol3_beta_3"/>
    <property type="match status" value="1"/>
</dbReference>
<dbReference type="NCBIfam" id="TIGR00663">
    <property type="entry name" value="dnan"/>
    <property type="match status" value="1"/>
</dbReference>
<dbReference type="GO" id="GO:0008408">
    <property type="term" value="F:3'-5' exonuclease activity"/>
    <property type="evidence" value="ECO:0007669"/>
    <property type="project" value="InterPro"/>
</dbReference>
<dbReference type="InterPro" id="IPR022637">
    <property type="entry name" value="DNA_polIII_beta_cen"/>
</dbReference>